<reference evidence="2" key="1">
    <citation type="journal article" date="2014" name="Int. J. Syst. Evol. Microbiol.">
        <title>Complete genome sequence of Corynebacterium casei LMG S-19264T (=DSM 44701T), isolated from a smear-ripened cheese.</title>
        <authorList>
            <consortium name="US DOE Joint Genome Institute (JGI-PGF)"/>
            <person name="Walter F."/>
            <person name="Albersmeier A."/>
            <person name="Kalinowski J."/>
            <person name="Ruckert C."/>
        </authorList>
    </citation>
    <scope>NUCLEOTIDE SEQUENCE</scope>
    <source>
        <strain evidence="2">JCM 17251</strain>
    </source>
</reference>
<name>A0A917XYD6_9BACI</name>
<keyword evidence="1" id="KW-0472">Membrane</keyword>
<keyword evidence="1" id="KW-0812">Transmembrane</keyword>
<protein>
    <submittedName>
        <fullName evidence="2">Uncharacterized protein</fullName>
    </submittedName>
</protein>
<dbReference type="Proteomes" id="UP000624041">
    <property type="component" value="Unassembled WGS sequence"/>
</dbReference>
<gene>
    <name evidence="2" type="ORF">GCM10007971_22720</name>
</gene>
<evidence type="ECO:0000256" key="1">
    <source>
        <dbReference type="SAM" id="Phobius"/>
    </source>
</evidence>
<dbReference type="AlphaFoldDB" id="A0A917XYD6"/>
<evidence type="ECO:0000313" key="3">
    <source>
        <dbReference type="Proteomes" id="UP000624041"/>
    </source>
</evidence>
<feature type="transmembrane region" description="Helical" evidence="1">
    <location>
        <begin position="134"/>
        <end position="154"/>
    </location>
</feature>
<dbReference type="EMBL" id="BMOS01000014">
    <property type="protein sequence ID" value="GGN59529.1"/>
    <property type="molecule type" value="Genomic_DNA"/>
</dbReference>
<sequence length="172" mass="20298">MKIAALIFLLLFLYTRRSVGLLWKNIKIKNLLITYKEFFRADNQKERMKVFQQIAQNRPLSNDLIGGLYFYSPSYDDFSDEDKLKNTFISLMESFDNNSHWAKKYLHPKYFAKDLFILPASIFGFLLNHKFKSFSSLLLSCLTWIATILISAYANEIRLFIEELIKKIIETV</sequence>
<reference evidence="2" key="2">
    <citation type="submission" date="2020-09" db="EMBL/GenBank/DDBJ databases">
        <authorList>
            <person name="Sun Q."/>
            <person name="Ohkuma M."/>
        </authorList>
    </citation>
    <scope>NUCLEOTIDE SEQUENCE</scope>
    <source>
        <strain evidence="2">JCM 17251</strain>
    </source>
</reference>
<proteinExistence type="predicted"/>
<dbReference type="RefSeq" id="WP_188857435.1">
    <property type="nucleotide sequence ID" value="NZ_BMOS01000014.1"/>
</dbReference>
<keyword evidence="1" id="KW-1133">Transmembrane helix</keyword>
<evidence type="ECO:0000313" key="2">
    <source>
        <dbReference type="EMBL" id="GGN59529.1"/>
    </source>
</evidence>
<organism evidence="2 3">
    <name type="scientific">Oceanobacillus indicireducens</name>
    <dbReference type="NCBI Taxonomy" id="1004261"/>
    <lineage>
        <taxon>Bacteria</taxon>
        <taxon>Bacillati</taxon>
        <taxon>Bacillota</taxon>
        <taxon>Bacilli</taxon>
        <taxon>Bacillales</taxon>
        <taxon>Bacillaceae</taxon>
        <taxon>Oceanobacillus</taxon>
    </lineage>
</organism>
<keyword evidence="3" id="KW-1185">Reference proteome</keyword>
<accession>A0A917XYD6</accession>
<comment type="caution">
    <text evidence="2">The sequence shown here is derived from an EMBL/GenBank/DDBJ whole genome shotgun (WGS) entry which is preliminary data.</text>
</comment>